<feature type="transmembrane region" description="Helical" evidence="1">
    <location>
        <begin position="7"/>
        <end position="27"/>
    </location>
</feature>
<dbReference type="InterPro" id="IPR025164">
    <property type="entry name" value="Toastrack_DUF4097"/>
</dbReference>
<dbReference type="EMBL" id="CP020814">
    <property type="protein sequence ID" value="ARK29180.1"/>
    <property type="molecule type" value="Genomic_DNA"/>
</dbReference>
<dbReference type="Gene3D" id="2.160.20.120">
    <property type="match status" value="1"/>
</dbReference>
<evidence type="ECO:0000259" key="2">
    <source>
        <dbReference type="Pfam" id="PF13349"/>
    </source>
</evidence>
<keyword evidence="1" id="KW-0472">Membrane</keyword>
<accession>A0A1X9M993</accession>
<evidence type="ECO:0000313" key="3">
    <source>
        <dbReference type="EMBL" id="ARK29180.1"/>
    </source>
</evidence>
<name>A0A1X9M993_9BACI</name>
<protein>
    <recommendedName>
        <fullName evidence="2">DUF4097 domain-containing protein</fullName>
    </recommendedName>
</protein>
<keyword evidence="4" id="KW-1185">Reference proteome</keyword>
<dbReference type="Proteomes" id="UP000193006">
    <property type="component" value="Chromosome"/>
</dbReference>
<keyword evidence="1" id="KW-0812">Transmembrane</keyword>
<reference evidence="3 4" key="1">
    <citation type="submission" date="2017-04" db="EMBL/GenBank/DDBJ databases">
        <title>Bacillus krulwichiae AM31D Genome sequencing and assembly.</title>
        <authorList>
            <person name="Krulwich T.A."/>
            <person name="Anastor L."/>
            <person name="Ehrlich R."/>
            <person name="Ehrlich G.D."/>
            <person name="Janto B."/>
        </authorList>
    </citation>
    <scope>NUCLEOTIDE SEQUENCE [LARGE SCALE GENOMIC DNA]</scope>
    <source>
        <strain evidence="3 4">AM31D</strain>
    </source>
</reference>
<proteinExistence type="predicted"/>
<organism evidence="3 4">
    <name type="scientific">Halalkalibacter krulwichiae</name>
    <dbReference type="NCBI Taxonomy" id="199441"/>
    <lineage>
        <taxon>Bacteria</taxon>
        <taxon>Bacillati</taxon>
        <taxon>Bacillota</taxon>
        <taxon>Bacilli</taxon>
        <taxon>Bacillales</taxon>
        <taxon>Bacillaceae</taxon>
        <taxon>Halalkalibacter</taxon>
    </lineage>
</organism>
<sequence precursor="true">MKKLLGIFLIIVGLGFLIVTITSWFTASNTVNQGKDFSQEVGSIEKLELASTSTDWYIETTNSDEIVIKLINADNQMDIHSLQRGNTLKVEVKERKFKWLSFNFKGQTKAVVQLPVEYKNHLAINAISGNIGIENEMLAQSLTLKSVSGDIRAEKLESSKVNASTTSGDLMFGEMDVRESQFNTVSGNLSVSQLKGEIEGESVSGNMTIEFSEENQRTKLKSVSGDVTVALQTGNPEVKVKSVSGKLLVAPNFTGKINEGSVGIEIETVSGDIQITQK</sequence>
<keyword evidence="1" id="KW-1133">Transmembrane helix</keyword>
<dbReference type="KEGG" id="bkw:BkAM31D_04520"/>
<dbReference type="Pfam" id="PF13349">
    <property type="entry name" value="DUF4097"/>
    <property type="match status" value="1"/>
</dbReference>
<feature type="domain" description="DUF4097" evidence="2">
    <location>
        <begin position="44"/>
        <end position="276"/>
    </location>
</feature>
<evidence type="ECO:0000256" key="1">
    <source>
        <dbReference type="SAM" id="Phobius"/>
    </source>
</evidence>
<dbReference type="RefSeq" id="WP_066155860.1">
    <property type="nucleotide sequence ID" value="NZ_CP020814.1"/>
</dbReference>
<dbReference type="AlphaFoldDB" id="A0A1X9M993"/>
<dbReference type="STRING" id="199441.BkAM31D_04520"/>
<gene>
    <name evidence="3" type="ORF">BkAM31D_04520</name>
</gene>
<evidence type="ECO:0000313" key="4">
    <source>
        <dbReference type="Proteomes" id="UP000193006"/>
    </source>
</evidence>